<dbReference type="SUPFAM" id="SSF82185">
    <property type="entry name" value="Histone H3 K4-specific methyltransferase SET7/9 N-terminal domain"/>
    <property type="match status" value="1"/>
</dbReference>
<evidence type="ECO:0000313" key="3">
    <source>
        <dbReference type="EMBL" id="MFC5549419.1"/>
    </source>
</evidence>
<dbReference type="PANTHER" id="PTHR43215">
    <property type="entry name" value="RADIAL SPOKE HEAD 1 HOMOLOG"/>
    <property type="match status" value="1"/>
</dbReference>
<dbReference type="SMART" id="SM00698">
    <property type="entry name" value="MORN"/>
    <property type="match status" value="3"/>
</dbReference>
<proteinExistence type="predicted"/>
<keyword evidence="1" id="KW-0677">Repeat</keyword>
<feature type="signal peptide" evidence="2">
    <location>
        <begin position="1"/>
        <end position="21"/>
    </location>
</feature>
<dbReference type="Pfam" id="PF02493">
    <property type="entry name" value="MORN"/>
    <property type="match status" value="4"/>
</dbReference>
<dbReference type="RefSeq" id="WP_379771378.1">
    <property type="nucleotide sequence ID" value="NZ_JBHSMZ010000008.1"/>
</dbReference>
<keyword evidence="2" id="KW-0732">Signal</keyword>
<reference evidence="4" key="1">
    <citation type="journal article" date="2019" name="Int. J. Syst. Evol. Microbiol.">
        <title>The Global Catalogue of Microorganisms (GCM) 10K type strain sequencing project: providing services to taxonomists for standard genome sequencing and annotation.</title>
        <authorList>
            <consortium name="The Broad Institute Genomics Platform"/>
            <consortium name="The Broad Institute Genome Sequencing Center for Infectious Disease"/>
            <person name="Wu L."/>
            <person name="Ma J."/>
        </authorList>
    </citation>
    <scope>NUCLEOTIDE SEQUENCE [LARGE SCALE GENOMIC DNA]</scope>
    <source>
        <strain evidence="4">CGMCC 4.5798</strain>
    </source>
</reference>
<name>A0ABW0RXC8_9BURK</name>
<accession>A0ABW0RXC8</accession>
<dbReference type="EMBL" id="JBHSMZ010000008">
    <property type="protein sequence ID" value="MFC5549419.1"/>
    <property type="molecule type" value="Genomic_DNA"/>
</dbReference>
<evidence type="ECO:0000313" key="4">
    <source>
        <dbReference type="Proteomes" id="UP001596086"/>
    </source>
</evidence>
<comment type="caution">
    <text evidence="3">The sequence shown here is derived from an EMBL/GenBank/DDBJ whole genome shotgun (WGS) entry which is preliminary data.</text>
</comment>
<organism evidence="3 4">
    <name type="scientific">Massilia aerilata</name>
    <dbReference type="NCBI Taxonomy" id="453817"/>
    <lineage>
        <taxon>Bacteria</taxon>
        <taxon>Pseudomonadati</taxon>
        <taxon>Pseudomonadota</taxon>
        <taxon>Betaproteobacteria</taxon>
        <taxon>Burkholderiales</taxon>
        <taxon>Oxalobacteraceae</taxon>
        <taxon>Telluria group</taxon>
        <taxon>Massilia</taxon>
    </lineage>
</organism>
<dbReference type="PANTHER" id="PTHR43215:SF14">
    <property type="entry name" value="RADIAL SPOKE HEAD 1 HOMOLOG"/>
    <property type="match status" value="1"/>
</dbReference>
<evidence type="ECO:0000256" key="1">
    <source>
        <dbReference type="ARBA" id="ARBA00022737"/>
    </source>
</evidence>
<dbReference type="Proteomes" id="UP001596086">
    <property type="component" value="Unassembled WGS sequence"/>
</dbReference>
<feature type="chain" id="PRO_5045614163" evidence="2">
    <location>
        <begin position="22"/>
        <end position="304"/>
    </location>
</feature>
<keyword evidence="4" id="KW-1185">Reference proteome</keyword>
<sequence length="304" mass="32109">MKTVPLLFALFLALGPSAAFAQAPAPAPAMAPGEVQLKLPNGATYIGTVTNGVPDGKGYFQDPDGTQYEGEVHMGRRTGIAEALSPKGDRYRGEWKDGLPDGAGKMTYMLGGAYEGEWKQGRRHGKGVMTFAGSGRSAEVRFENGQRVDVPVERPSAATKSATFSLAGNTPTGSHLPNKVAYGSLPLDKGFDELTADQQRFVRSYYPALDVGDDPPYPAKGAQELYTALAKLAGRLNLHDDLLLYVAVDANGKVSSVSTFGKLAPDIKRAIGAAAGLLKYKPARCGGQPCPGVVPFNLSLTVSY</sequence>
<protein>
    <submittedName>
        <fullName evidence="3">MORN repeat-containing protein</fullName>
    </submittedName>
</protein>
<evidence type="ECO:0000256" key="2">
    <source>
        <dbReference type="SAM" id="SignalP"/>
    </source>
</evidence>
<dbReference type="Gene3D" id="2.20.110.10">
    <property type="entry name" value="Histone H3 K4-specific methyltransferase SET7/9 N-terminal domain"/>
    <property type="match status" value="2"/>
</dbReference>
<dbReference type="InterPro" id="IPR003409">
    <property type="entry name" value="MORN"/>
</dbReference>
<gene>
    <name evidence="3" type="ORF">ACFPO9_12960</name>
</gene>